<accession>A0ACD3AXF0</accession>
<evidence type="ECO:0000313" key="1">
    <source>
        <dbReference type="EMBL" id="TFK69949.1"/>
    </source>
</evidence>
<reference evidence="1 2" key="1">
    <citation type="journal article" date="2019" name="Nat. Ecol. Evol.">
        <title>Megaphylogeny resolves global patterns of mushroom evolution.</title>
        <authorList>
            <person name="Varga T."/>
            <person name="Krizsan K."/>
            <person name="Foldi C."/>
            <person name="Dima B."/>
            <person name="Sanchez-Garcia M."/>
            <person name="Sanchez-Ramirez S."/>
            <person name="Szollosi G.J."/>
            <person name="Szarkandi J.G."/>
            <person name="Papp V."/>
            <person name="Albert L."/>
            <person name="Andreopoulos W."/>
            <person name="Angelini C."/>
            <person name="Antonin V."/>
            <person name="Barry K.W."/>
            <person name="Bougher N.L."/>
            <person name="Buchanan P."/>
            <person name="Buyck B."/>
            <person name="Bense V."/>
            <person name="Catcheside P."/>
            <person name="Chovatia M."/>
            <person name="Cooper J."/>
            <person name="Damon W."/>
            <person name="Desjardin D."/>
            <person name="Finy P."/>
            <person name="Geml J."/>
            <person name="Haridas S."/>
            <person name="Hughes K."/>
            <person name="Justo A."/>
            <person name="Karasinski D."/>
            <person name="Kautmanova I."/>
            <person name="Kiss B."/>
            <person name="Kocsube S."/>
            <person name="Kotiranta H."/>
            <person name="LaButti K.M."/>
            <person name="Lechner B.E."/>
            <person name="Liimatainen K."/>
            <person name="Lipzen A."/>
            <person name="Lukacs Z."/>
            <person name="Mihaltcheva S."/>
            <person name="Morgado L.N."/>
            <person name="Niskanen T."/>
            <person name="Noordeloos M.E."/>
            <person name="Ohm R.A."/>
            <person name="Ortiz-Santana B."/>
            <person name="Ovrebo C."/>
            <person name="Racz N."/>
            <person name="Riley R."/>
            <person name="Savchenko A."/>
            <person name="Shiryaev A."/>
            <person name="Soop K."/>
            <person name="Spirin V."/>
            <person name="Szebenyi C."/>
            <person name="Tomsovsky M."/>
            <person name="Tulloss R.E."/>
            <person name="Uehling J."/>
            <person name="Grigoriev I.V."/>
            <person name="Vagvolgyi C."/>
            <person name="Papp T."/>
            <person name="Martin F.M."/>
            <person name="Miettinen O."/>
            <person name="Hibbett D.S."/>
            <person name="Nagy L.G."/>
        </authorList>
    </citation>
    <scope>NUCLEOTIDE SEQUENCE [LARGE SCALE GENOMIC DNA]</scope>
    <source>
        <strain evidence="1 2">NL-1719</strain>
    </source>
</reference>
<proteinExistence type="predicted"/>
<dbReference type="Proteomes" id="UP000308600">
    <property type="component" value="Unassembled WGS sequence"/>
</dbReference>
<evidence type="ECO:0000313" key="2">
    <source>
        <dbReference type="Proteomes" id="UP000308600"/>
    </source>
</evidence>
<dbReference type="EMBL" id="ML208321">
    <property type="protein sequence ID" value="TFK69949.1"/>
    <property type="molecule type" value="Genomic_DNA"/>
</dbReference>
<gene>
    <name evidence="1" type="ORF">BDN72DRAFT_943199</name>
</gene>
<name>A0ACD3AXF0_9AGAR</name>
<keyword evidence="2" id="KW-1185">Reference proteome</keyword>
<sequence length="530" mass="60099">MMRSRTCRSARVRDITTHVDVMRWRQLSSHSFHPIVREFTEKLAKKQPAFAVSAERISVLSEPSEFYSLLLSMIERAQKRIFISSLYIGSEESALVDALRKALYTHPQLKVYLQLDLNRSTRPGPSSTARILVPLLKAHPNRVHVSMFRSPHLRGVMAKVVPPRFNEGWGTWHAKIYGADDEVVISGANLNKSYFTNRQDRYLHFANQPGLAQYCFEFLRTVSHFSFHLLPASSEKGRLGPHSCEGEHYTLAWSDPETHPHHIHDKARHAFSSFQAASRSASSLVTEDAAPSQGTLDHGKVLLFPVIQAGQFDIREEEWSLQLLFRHLQKMTPQMSRPLVDLTSGYFGLYETYRDLIRQSSNVDCRIVAASPKANGFYGSSGLSGRIPEGYTLLEQRFMKSIVEAGRNWIETDTGRCVGVQLSEWEKPGWTYHAKGIWLAPTHTSRPVLTLFGSTNLNSRSAHIDTELSFFMVIPSEDKATTESSGVVNLQDRLAGELLHIRENATPWKGARRIVRFWTKALVKVVQNML</sequence>
<organism evidence="1 2">
    <name type="scientific">Pluteus cervinus</name>
    <dbReference type="NCBI Taxonomy" id="181527"/>
    <lineage>
        <taxon>Eukaryota</taxon>
        <taxon>Fungi</taxon>
        <taxon>Dikarya</taxon>
        <taxon>Basidiomycota</taxon>
        <taxon>Agaricomycotina</taxon>
        <taxon>Agaricomycetes</taxon>
        <taxon>Agaricomycetidae</taxon>
        <taxon>Agaricales</taxon>
        <taxon>Pluteineae</taxon>
        <taxon>Pluteaceae</taxon>
        <taxon>Pluteus</taxon>
    </lineage>
</organism>
<protein>
    <submittedName>
        <fullName evidence="1">CDP-diacylglycerol-glycerol-3-phosphate 3-phosphatidyltransferase</fullName>
    </submittedName>
</protein>